<gene>
    <name evidence="1" type="ORF">IV74_GL001728</name>
</gene>
<sequence>MSGGALAPGAGAIAGAGATVGAGALAHGGLVFSNAIQNGMDNIQQMQSSGGGRVQPVGNMSEFFKSKFGKKLKDCSNKTSKTVDGQSVYTVTEKTKIPGLNKGDQFYLDGLHKDHLEVFNKQGKFKYVLNLDGSINAAKTASAEGRFLR</sequence>
<dbReference type="eggNOG" id="ENOG5032ZCQ">
    <property type="taxonomic scope" value="Bacteria"/>
</dbReference>
<dbReference type="AlphaFoldDB" id="A0A0R2HRB8"/>
<dbReference type="Proteomes" id="UP000051658">
    <property type="component" value="Unassembled WGS sequence"/>
</dbReference>
<organism evidence="1 2">
    <name type="scientific">Carnobacterium divergens DSM 20623</name>
    <dbReference type="NCBI Taxonomy" id="1449336"/>
    <lineage>
        <taxon>Bacteria</taxon>
        <taxon>Bacillati</taxon>
        <taxon>Bacillota</taxon>
        <taxon>Bacilli</taxon>
        <taxon>Lactobacillales</taxon>
        <taxon>Carnobacteriaceae</taxon>
        <taxon>Carnobacterium</taxon>
    </lineage>
</organism>
<name>A0A0R2HRB8_CARDV</name>
<evidence type="ECO:0000313" key="2">
    <source>
        <dbReference type="Proteomes" id="UP000051658"/>
    </source>
</evidence>
<protein>
    <submittedName>
        <fullName evidence="1">Uncharacterized protein</fullName>
    </submittedName>
</protein>
<dbReference type="EMBL" id="JQBS01000035">
    <property type="protein sequence ID" value="KRN54150.1"/>
    <property type="molecule type" value="Genomic_DNA"/>
</dbReference>
<comment type="caution">
    <text evidence="1">The sequence shown here is derived from an EMBL/GenBank/DDBJ whole genome shotgun (WGS) entry which is preliminary data.</text>
</comment>
<accession>A0A0R2HRB8</accession>
<reference evidence="1 2" key="1">
    <citation type="journal article" date="2015" name="Genome Announc.">
        <title>Expanding the biotechnology potential of lactobacilli through comparative genomics of 213 strains and associated genera.</title>
        <authorList>
            <person name="Sun Z."/>
            <person name="Harris H.M."/>
            <person name="McCann A."/>
            <person name="Guo C."/>
            <person name="Argimon S."/>
            <person name="Zhang W."/>
            <person name="Yang X."/>
            <person name="Jeffery I.B."/>
            <person name="Cooney J.C."/>
            <person name="Kagawa T.F."/>
            <person name="Liu W."/>
            <person name="Song Y."/>
            <person name="Salvetti E."/>
            <person name="Wrobel A."/>
            <person name="Rasinkangas P."/>
            <person name="Parkhill J."/>
            <person name="Rea M.C."/>
            <person name="O'Sullivan O."/>
            <person name="Ritari J."/>
            <person name="Douillard F.P."/>
            <person name="Paul Ross R."/>
            <person name="Yang R."/>
            <person name="Briner A.E."/>
            <person name="Felis G.E."/>
            <person name="de Vos W.M."/>
            <person name="Barrangou R."/>
            <person name="Klaenhammer T.R."/>
            <person name="Caufield P.W."/>
            <person name="Cui Y."/>
            <person name="Zhang H."/>
            <person name="O'Toole P.W."/>
        </authorList>
    </citation>
    <scope>NUCLEOTIDE SEQUENCE [LARGE SCALE GENOMIC DNA]</scope>
    <source>
        <strain evidence="1 2">DSM 20623</strain>
    </source>
</reference>
<dbReference type="PATRIC" id="fig|1449336.4.peg.1763"/>
<keyword evidence="2" id="KW-1185">Reference proteome</keyword>
<evidence type="ECO:0000313" key="1">
    <source>
        <dbReference type="EMBL" id="KRN54150.1"/>
    </source>
</evidence>
<proteinExistence type="predicted"/>